<sequence length="402" mass="44609">MKSHYQIVIVGGGNAGISIAAQLLRKRKQLDIAIIEPSSKHYYQPAWTLVGGGVFDINKTVREEAAVMPSGVAWIKAKAQGFDPGNNLVHIEGSRSIKYDYLVVVPGIQLDWHKIKGLKESLGKHGVCSNYSFDTAPYTWKVLKSLKPFSKAIFTSPSTPVKCGGAPQKIMYLAADYLRKHGLLKSAEVHFYSGGSMIFGVKKYAEVLNKVIDRYGIKPHFGYNLVEVKGSQQVAVFEYKDNNGLLHQVEQPFDMLHITPPQSAPDFIKNSPLAVPGNELGWLDVNKETLQHRVFKNIFGCGDVTSTPNAKTGAAVRKQVPVLVGNLLQAIDGGTATEKYNGYGSCPLVTGYRKLVLAEFDYNNKPVETFPFNQAKERYSMWLLKTKVLPWLYWNKILKGTA</sequence>
<dbReference type="InterPro" id="IPR015904">
    <property type="entry name" value="Sulphide_quinone_reductase"/>
</dbReference>
<keyword evidence="3" id="KW-0874">Quinone</keyword>
<reference evidence="8 9" key="1">
    <citation type="submission" date="2017-10" db="EMBL/GenBank/DDBJ databases">
        <title>Paenichitinophaga pekingensis gen. nov., sp. nov., isolated from activated sludge.</title>
        <authorList>
            <person name="Jin D."/>
            <person name="Kong X."/>
            <person name="Deng Y."/>
            <person name="Bai Z."/>
        </authorList>
    </citation>
    <scope>NUCLEOTIDE SEQUENCE [LARGE SCALE GENOMIC DNA]</scope>
    <source>
        <strain evidence="8 9">13</strain>
    </source>
</reference>
<dbReference type="Gene3D" id="3.50.50.60">
    <property type="entry name" value="FAD/NAD(P)-binding domain"/>
    <property type="match status" value="2"/>
</dbReference>
<keyword evidence="6" id="KW-0560">Oxidoreductase</keyword>
<keyword evidence="4" id="KW-0274">FAD</keyword>
<proteinExistence type="predicted"/>
<dbReference type="SUPFAM" id="SSF51905">
    <property type="entry name" value="FAD/NAD(P)-binding domain"/>
    <property type="match status" value="2"/>
</dbReference>
<dbReference type="AlphaFoldDB" id="A0A291QPD8"/>
<evidence type="ECO:0000259" key="7">
    <source>
        <dbReference type="Pfam" id="PF07992"/>
    </source>
</evidence>
<keyword evidence="2" id="KW-0285">Flavoprotein</keyword>
<gene>
    <name evidence="8" type="ORF">COR50_00195</name>
</gene>
<organism evidence="8 9">
    <name type="scientific">Chitinophaga caeni</name>
    <dbReference type="NCBI Taxonomy" id="2029983"/>
    <lineage>
        <taxon>Bacteria</taxon>
        <taxon>Pseudomonadati</taxon>
        <taxon>Bacteroidota</taxon>
        <taxon>Chitinophagia</taxon>
        <taxon>Chitinophagales</taxon>
        <taxon>Chitinophagaceae</taxon>
        <taxon>Chitinophaga</taxon>
    </lineage>
</organism>
<dbReference type="GO" id="GO:0070221">
    <property type="term" value="P:sulfide oxidation, using sulfide:quinone oxidoreductase"/>
    <property type="evidence" value="ECO:0007669"/>
    <property type="project" value="TreeGrafter"/>
</dbReference>
<dbReference type="GO" id="GO:0070224">
    <property type="term" value="F:sulfide:quinone oxidoreductase activity"/>
    <property type="evidence" value="ECO:0007669"/>
    <property type="project" value="TreeGrafter"/>
</dbReference>
<dbReference type="InterPro" id="IPR036188">
    <property type="entry name" value="FAD/NAD-bd_sf"/>
</dbReference>
<dbReference type="RefSeq" id="WP_098192094.1">
    <property type="nucleotide sequence ID" value="NZ_CP023777.1"/>
</dbReference>
<dbReference type="FunFam" id="3.50.50.60:FF:000034">
    <property type="entry name" value="sulfide:quinone oxidoreductase, mitochondrial"/>
    <property type="match status" value="1"/>
</dbReference>
<evidence type="ECO:0000313" key="8">
    <source>
        <dbReference type="EMBL" id="ATL45704.1"/>
    </source>
</evidence>
<keyword evidence="9" id="KW-1185">Reference proteome</keyword>
<dbReference type="KEGG" id="cbae:COR50_00195"/>
<dbReference type="GO" id="GO:0048038">
    <property type="term" value="F:quinone binding"/>
    <property type="evidence" value="ECO:0007669"/>
    <property type="project" value="UniProtKB-KW"/>
</dbReference>
<dbReference type="PANTHER" id="PTHR10632:SF2">
    <property type="entry name" value="SULFIDE:QUINONE OXIDOREDUCTASE, MITOCHONDRIAL"/>
    <property type="match status" value="1"/>
</dbReference>
<evidence type="ECO:0000256" key="4">
    <source>
        <dbReference type="ARBA" id="ARBA00022827"/>
    </source>
</evidence>
<comment type="cofactor">
    <cofactor evidence="1">
        <name>FAD</name>
        <dbReference type="ChEBI" id="CHEBI:57692"/>
    </cofactor>
</comment>
<evidence type="ECO:0000256" key="6">
    <source>
        <dbReference type="ARBA" id="ARBA00023002"/>
    </source>
</evidence>
<dbReference type="Pfam" id="PF07992">
    <property type="entry name" value="Pyr_redox_2"/>
    <property type="match status" value="1"/>
</dbReference>
<evidence type="ECO:0000313" key="9">
    <source>
        <dbReference type="Proteomes" id="UP000220133"/>
    </source>
</evidence>
<keyword evidence="5" id="KW-0809">Transit peptide</keyword>
<dbReference type="EMBL" id="CP023777">
    <property type="protein sequence ID" value="ATL45704.1"/>
    <property type="molecule type" value="Genomic_DNA"/>
</dbReference>
<dbReference type="InterPro" id="IPR023753">
    <property type="entry name" value="FAD/NAD-binding_dom"/>
</dbReference>
<accession>A0A291QPD8</accession>
<dbReference type="GO" id="GO:0071949">
    <property type="term" value="F:FAD binding"/>
    <property type="evidence" value="ECO:0007669"/>
    <property type="project" value="TreeGrafter"/>
</dbReference>
<name>A0A291QPD8_9BACT</name>
<evidence type="ECO:0000256" key="5">
    <source>
        <dbReference type="ARBA" id="ARBA00022946"/>
    </source>
</evidence>
<evidence type="ECO:0000256" key="3">
    <source>
        <dbReference type="ARBA" id="ARBA00022719"/>
    </source>
</evidence>
<evidence type="ECO:0000256" key="1">
    <source>
        <dbReference type="ARBA" id="ARBA00001974"/>
    </source>
</evidence>
<dbReference type="PANTHER" id="PTHR10632">
    <property type="entry name" value="SULFIDE:QUINONE OXIDOREDUCTASE"/>
    <property type="match status" value="1"/>
</dbReference>
<dbReference type="OrthoDB" id="9805710at2"/>
<protein>
    <submittedName>
        <fullName evidence="8">Pyridine nucleotide-disulfide oxidoreductase</fullName>
    </submittedName>
</protein>
<feature type="domain" description="FAD/NAD(P)-binding" evidence="7">
    <location>
        <begin position="5"/>
        <end position="125"/>
    </location>
</feature>
<dbReference type="Proteomes" id="UP000220133">
    <property type="component" value="Chromosome"/>
</dbReference>
<evidence type="ECO:0000256" key="2">
    <source>
        <dbReference type="ARBA" id="ARBA00022630"/>
    </source>
</evidence>